<protein>
    <submittedName>
        <fullName evidence="1">Uncharacterized protein</fullName>
    </submittedName>
</protein>
<proteinExistence type="predicted"/>
<keyword evidence="2" id="KW-1185">Reference proteome</keyword>
<organism evidence="1 2">
    <name type="scientific">Gigaspora margarita</name>
    <dbReference type="NCBI Taxonomy" id="4874"/>
    <lineage>
        <taxon>Eukaryota</taxon>
        <taxon>Fungi</taxon>
        <taxon>Fungi incertae sedis</taxon>
        <taxon>Mucoromycota</taxon>
        <taxon>Glomeromycotina</taxon>
        <taxon>Glomeromycetes</taxon>
        <taxon>Diversisporales</taxon>
        <taxon>Gigasporaceae</taxon>
        <taxon>Gigaspora</taxon>
    </lineage>
</organism>
<comment type="caution">
    <text evidence="1">The sequence shown here is derived from an EMBL/GenBank/DDBJ whole genome shotgun (WGS) entry which is preliminary data.</text>
</comment>
<evidence type="ECO:0000313" key="1">
    <source>
        <dbReference type="EMBL" id="KAF0434013.1"/>
    </source>
</evidence>
<dbReference type="EMBL" id="WTPW01001461">
    <property type="protein sequence ID" value="KAF0434013.1"/>
    <property type="molecule type" value="Genomic_DNA"/>
</dbReference>
<accession>A0A8H3XAE5</accession>
<dbReference type="AlphaFoldDB" id="A0A8H3XAE5"/>
<dbReference type="Proteomes" id="UP000439903">
    <property type="component" value="Unassembled WGS sequence"/>
</dbReference>
<reference evidence="1 2" key="1">
    <citation type="journal article" date="2019" name="Environ. Microbiol.">
        <title>At the nexus of three kingdoms: the genome of the mycorrhizal fungus Gigaspora margarita provides insights into plant, endobacterial and fungal interactions.</title>
        <authorList>
            <person name="Venice F."/>
            <person name="Ghignone S."/>
            <person name="Salvioli di Fossalunga A."/>
            <person name="Amselem J."/>
            <person name="Novero M."/>
            <person name="Xianan X."/>
            <person name="Sedzielewska Toro K."/>
            <person name="Morin E."/>
            <person name="Lipzen A."/>
            <person name="Grigoriev I.V."/>
            <person name="Henrissat B."/>
            <person name="Martin F.M."/>
            <person name="Bonfante P."/>
        </authorList>
    </citation>
    <scope>NUCLEOTIDE SEQUENCE [LARGE SCALE GENOMIC DNA]</scope>
    <source>
        <strain evidence="1 2">BEG34</strain>
    </source>
</reference>
<evidence type="ECO:0000313" key="2">
    <source>
        <dbReference type="Proteomes" id="UP000439903"/>
    </source>
</evidence>
<sequence length="241" mass="28977">MLHKTDEQIPKIDDPQLYDKFLRIINLILLYCGKLKLFQDNKVIQKYKKLKTAINESSDPNKFVIDRFVKFKKYYISISQQVSKKQKNIDKNNNNTSVSLKNLPKWMQQNYNKVIEKEFEIDIEEYNISIENDDFVNIVRGILYQLTNAYYDLYNLKNTNSIIVKYKKIKESIDNTTNKKQFIIELAEKFSLFSNKFDPINYRFKPKLLPYIKRFKNCLSKIAKQSRMKRKNKFKSFRNSI</sequence>
<name>A0A8H3XAE5_GIGMA</name>
<dbReference type="OrthoDB" id="10449040at2759"/>
<gene>
    <name evidence="1" type="ORF">F8M41_004966</name>
</gene>